<dbReference type="Proteomes" id="UP000248484">
    <property type="component" value="Chromosome 6"/>
</dbReference>
<feature type="compositionally biased region" description="Polar residues" evidence="1">
    <location>
        <begin position="335"/>
        <end position="344"/>
    </location>
</feature>
<feature type="region of interest" description="Disordered" evidence="1">
    <location>
        <begin position="282"/>
        <end position="390"/>
    </location>
</feature>
<protein>
    <submittedName>
        <fullName evidence="3">Serine/arginine repetitive matrix protein 1-like</fullName>
    </submittedName>
</protein>
<gene>
    <name evidence="3" type="primary">LOC112066339</name>
</gene>
<proteinExistence type="predicted"/>
<evidence type="ECO:0000313" key="2">
    <source>
        <dbReference type="Proteomes" id="UP000248484"/>
    </source>
</evidence>
<feature type="compositionally biased region" description="Low complexity" evidence="1">
    <location>
        <begin position="67"/>
        <end position="79"/>
    </location>
</feature>
<feature type="compositionally biased region" description="Pro residues" evidence="1">
    <location>
        <begin position="22"/>
        <end position="31"/>
    </location>
</feature>
<feature type="region of interest" description="Disordered" evidence="1">
    <location>
        <begin position="227"/>
        <end position="255"/>
    </location>
</feature>
<feature type="compositionally biased region" description="Basic and acidic residues" evidence="1">
    <location>
        <begin position="290"/>
        <end position="299"/>
    </location>
</feature>
<reference evidence="3" key="1">
    <citation type="submission" date="2025-08" db="UniProtKB">
        <authorList>
            <consortium name="RefSeq"/>
        </authorList>
    </citation>
    <scope>IDENTIFICATION</scope>
    <source>
        <tissue evidence="3">Muscle</tissue>
    </source>
</reference>
<feature type="compositionally biased region" description="Basic residues" evidence="1">
    <location>
        <begin position="143"/>
        <end position="155"/>
    </location>
</feature>
<organism evidence="2 3">
    <name type="scientific">Physeter macrocephalus</name>
    <name type="common">Sperm whale</name>
    <name type="synonym">Physeter catodon</name>
    <dbReference type="NCBI Taxonomy" id="9755"/>
    <lineage>
        <taxon>Eukaryota</taxon>
        <taxon>Metazoa</taxon>
        <taxon>Chordata</taxon>
        <taxon>Craniata</taxon>
        <taxon>Vertebrata</taxon>
        <taxon>Euteleostomi</taxon>
        <taxon>Mammalia</taxon>
        <taxon>Eutheria</taxon>
        <taxon>Laurasiatheria</taxon>
        <taxon>Artiodactyla</taxon>
        <taxon>Whippomorpha</taxon>
        <taxon>Cetacea</taxon>
        <taxon>Odontoceti</taxon>
        <taxon>Physeteridae</taxon>
        <taxon>Physeter</taxon>
    </lineage>
</organism>
<feature type="region of interest" description="Disordered" evidence="1">
    <location>
        <begin position="415"/>
        <end position="457"/>
    </location>
</feature>
<feature type="compositionally biased region" description="Polar residues" evidence="1">
    <location>
        <begin position="184"/>
        <end position="193"/>
    </location>
</feature>
<feature type="compositionally biased region" description="Basic residues" evidence="1">
    <location>
        <begin position="241"/>
        <end position="253"/>
    </location>
</feature>
<feature type="compositionally biased region" description="Low complexity" evidence="1">
    <location>
        <begin position="317"/>
        <end position="328"/>
    </location>
</feature>
<dbReference type="InParanoid" id="A0A455BH99"/>
<feature type="compositionally biased region" description="Pro residues" evidence="1">
    <location>
        <begin position="447"/>
        <end position="457"/>
    </location>
</feature>
<dbReference type="KEGG" id="pcad:112066339"/>
<accession>A0A455BH99</accession>
<feature type="compositionally biased region" description="Pro residues" evidence="1">
    <location>
        <begin position="347"/>
        <end position="359"/>
    </location>
</feature>
<evidence type="ECO:0000256" key="1">
    <source>
        <dbReference type="SAM" id="MobiDB-lite"/>
    </source>
</evidence>
<feature type="region of interest" description="Disordered" evidence="1">
    <location>
        <begin position="1"/>
        <end position="212"/>
    </location>
</feature>
<sequence length="457" mass="48265">MVSPYAELLLFGPSPARRPSRGHPPSPPIPAPSGRSALAVQHTLLGLGPLSQDSQDELPTRWRPHSRASATQRARSSVATERGQRHSGTAAQRTLGRRSGRESAPGWGGLNAEKGAAARPRRGRWGKGPGRSALGHSCVNARKGPRKRSDRKRARPVPGTGRGAASHVGGGAEPSVESRKSKLTRSQPGSPSPTRGGRTARRRSVPLGCCGRGPFPCILLRPVVRARPGSQVEEPAGPGRARSRPAHAHHRPAHIPVPLGFRGPCAAGIPLAAGELTLVAPPSALPARQPEPDEGRQDRSAPLSRSSERGLDRRSRSPPAQAAPAPARHTPITAPHTSPSQSRLHTPTPPHSPPPPPPGLQDSQALASRETLRGDLRSGRLTAPSKARLKSCPRDSELIAENSDKISLCVFQLLPRRPSSRADPDVSSKAPGESLPTGPTAHSSREQPPPPPPQCIW</sequence>
<keyword evidence="2" id="KW-1185">Reference proteome</keyword>
<feature type="compositionally biased region" description="Basic and acidic residues" evidence="1">
    <location>
        <begin position="306"/>
        <end position="315"/>
    </location>
</feature>
<evidence type="ECO:0000313" key="3">
    <source>
        <dbReference type="RefSeq" id="XP_028347283.1"/>
    </source>
</evidence>
<dbReference type="RefSeq" id="XP_028347283.1">
    <property type="nucleotide sequence ID" value="XM_028491482.1"/>
</dbReference>
<name>A0A455BH99_PHYMC</name>
<dbReference type="AlphaFoldDB" id="A0A455BH99"/>
<dbReference type="GeneID" id="112066339"/>